<accession>A0AA38U284</accession>
<gene>
    <name evidence="1" type="ORF">F5878DRAFT_549945</name>
</gene>
<comment type="caution">
    <text evidence="1">The sequence shown here is derived from an EMBL/GenBank/DDBJ whole genome shotgun (WGS) entry which is preliminary data.</text>
</comment>
<evidence type="ECO:0000313" key="1">
    <source>
        <dbReference type="EMBL" id="KAJ3831059.1"/>
    </source>
</evidence>
<organism evidence="1 2">
    <name type="scientific">Lentinula raphanica</name>
    <dbReference type="NCBI Taxonomy" id="153919"/>
    <lineage>
        <taxon>Eukaryota</taxon>
        <taxon>Fungi</taxon>
        <taxon>Dikarya</taxon>
        <taxon>Basidiomycota</taxon>
        <taxon>Agaricomycotina</taxon>
        <taxon>Agaricomycetes</taxon>
        <taxon>Agaricomycetidae</taxon>
        <taxon>Agaricales</taxon>
        <taxon>Marasmiineae</taxon>
        <taxon>Omphalotaceae</taxon>
        <taxon>Lentinula</taxon>
    </lineage>
</organism>
<protein>
    <submittedName>
        <fullName evidence="1">Uncharacterized protein</fullName>
    </submittedName>
</protein>
<sequence length="242" mass="27557">MDALTKAKNDCNLSNTPFVHRRGRYFAKSFGISFGGGQVHPANFSQSKVDGAAWNKFRDTPEVEKLARWVDYLLKCHYPHVHSLYSNVLADLCKIDPKLERNFSGCCFAASTLNFERAVSVPHRDSKNLICGECAVHSEGYFDYKRGGHLILWDLKLAVEFPPGCTAIFPSALLRHSNATIQADETRYSMTFFSASGLFRWRHNNYMSDKDFLAGASREQRAQWKEHRDNLWKTGLELLKGL</sequence>
<proteinExistence type="predicted"/>
<evidence type="ECO:0000313" key="2">
    <source>
        <dbReference type="Proteomes" id="UP001163846"/>
    </source>
</evidence>
<reference evidence="1" key="1">
    <citation type="submission" date="2022-08" db="EMBL/GenBank/DDBJ databases">
        <authorList>
            <consortium name="DOE Joint Genome Institute"/>
            <person name="Min B."/>
            <person name="Riley R."/>
            <person name="Sierra-Patev S."/>
            <person name="Naranjo-Ortiz M."/>
            <person name="Looney B."/>
            <person name="Konkel Z."/>
            <person name="Slot J.C."/>
            <person name="Sakamoto Y."/>
            <person name="Steenwyk J.L."/>
            <person name="Rokas A."/>
            <person name="Carro J."/>
            <person name="Camarero S."/>
            <person name="Ferreira P."/>
            <person name="Molpeceres G."/>
            <person name="Ruiz-Duenas F.J."/>
            <person name="Serrano A."/>
            <person name="Henrissat B."/>
            <person name="Drula E."/>
            <person name="Hughes K.W."/>
            <person name="Mata J.L."/>
            <person name="Ishikawa N.K."/>
            <person name="Vargas-Isla R."/>
            <person name="Ushijima S."/>
            <person name="Smith C.A."/>
            <person name="Ahrendt S."/>
            <person name="Andreopoulos W."/>
            <person name="He G."/>
            <person name="Labutti K."/>
            <person name="Lipzen A."/>
            <person name="Ng V."/>
            <person name="Sandor L."/>
            <person name="Barry K."/>
            <person name="Martinez A.T."/>
            <person name="Xiao Y."/>
            <person name="Gibbons J.G."/>
            <person name="Terashima K."/>
            <person name="Hibbett D.S."/>
            <person name="Grigoriev I.V."/>
        </authorList>
    </citation>
    <scope>NUCLEOTIDE SEQUENCE</scope>
    <source>
        <strain evidence="1">TFB9207</strain>
    </source>
</reference>
<dbReference type="EMBL" id="MU807861">
    <property type="protein sequence ID" value="KAJ3831059.1"/>
    <property type="molecule type" value="Genomic_DNA"/>
</dbReference>
<keyword evidence="2" id="KW-1185">Reference proteome</keyword>
<dbReference type="AlphaFoldDB" id="A0AA38U284"/>
<dbReference type="Proteomes" id="UP001163846">
    <property type="component" value="Unassembled WGS sequence"/>
</dbReference>
<dbReference type="Gene3D" id="3.60.130.30">
    <property type="match status" value="1"/>
</dbReference>
<name>A0AA38U284_9AGAR</name>